<keyword evidence="2" id="KW-1185">Reference proteome</keyword>
<evidence type="ECO:0000313" key="1">
    <source>
        <dbReference type="EMBL" id="PTX54081.1"/>
    </source>
</evidence>
<dbReference type="GO" id="GO:0016787">
    <property type="term" value="F:hydrolase activity"/>
    <property type="evidence" value="ECO:0007669"/>
    <property type="project" value="UniProtKB-KW"/>
</dbReference>
<comment type="caution">
    <text evidence="1">The sequence shown here is derived from an EMBL/GenBank/DDBJ whole genome shotgun (WGS) entry which is preliminary data.</text>
</comment>
<dbReference type="RefSeq" id="WP_107846448.1">
    <property type="nucleotide sequence ID" value="NZ_QBKS01000002.1"/>
</dbReference>
<dbReference type="Gene3D" id="1.10.150.240">
    <property type="entry name" value="Putative phosphatase, domain 2"/>
    <property type="match status" value="1"/>
</dbReference>
<gene>
    <name evidence="1" type="ORF">C8N43_2886</name>
</gene>
<evidence type="ECO:0000313" key="2">
    <source>
        <dbReference type="Proteomes" id="UP000243978"/>
    </source>
</evidence>
<dbReference type="InterPro" id="IPR044999">
    <property type="entry name" value="CbbY-like"/>
</dbReference>
<dbReference type="Gene3D" id="3.40.50.1000">
    <property type="entry name" value="HAD superfamily/HAD-like"/>
    <property type="match status" value="1"/>
</dbReference>
<dbReference type="Pfam" id="PF00702">
    <property type="entry name" value="Hydrolase"/>
    <property type="match status" value="1"/>
</dbReference>
<accession>A0A2T6BDE1</accession>
<keyword evidence="1" id="KW-0378">Hydrolase</keyword>
<sequence length="228" mass="24467">MIPVPPKAILFGSIGTIVETSHIQRDAFNAAFKEADLNWEWEEDEYRAMLGVPGGKGRIQRYADEHGVKVDVDALHRRKSEIFQEKIALGLELRPGVAAVIYAAQEADVKLGFVTTTSQANIRAIFDGLGSTVTRDMFDFVGAAVMVGVGKPAPDIYRHALEVLNLDASDAIAIEDTPPAAEAAIRAGIETLAFPGAYVDAPFGGVYDTTDHLTPEAFGLEPGLKLAS</sequence>
<organism evidence="1 2">
    <name type="scientific">Litoreibacter ponti</name>
    <dbReference type="NCBI Taxonomy" id="1510457"/>
    <lineage>
        <taxon>Bacteria</taxon>
        <taxon>Pseudomonadati</taxon>
        <taxon>Pseudomonadota</taxon>
        <taxon>Alphaproteobacteria</taxon>
        <taxon>Rhodobacterales</taxon>
        <taxon>Roseobacteraceae</taxon>
        <taxon>Litoreibacter</taxon>
    </lineage>
</organism>
<dbReference type="InterPro" id="IPR023198">
    <property type="entry name" value="PGP-like_dom2"/>
</dbReference>
<dbReference type="EMBL" id="QBKS01000002">
    <property type="protein sequence ID" value="PTX54081.1"/>
    <property type="molecule type" value="Genomic_DNA"/>
</dbReference>
<dbReference type="Proteomes" id="UP000243978">
    <property type="component" value="Unassembled WGS sequence"/>
</dbReference>
<dbReference type="InterPro" id="IPR023214">
    <property type="entry name" value="HAD_sf"/>
</dbReference>
<name>A0A2T6BDE1_9RHOB</name>
<dbReference type="PANTHER" id="PTHR42896:SF2">
    <property type="entry name" value="CBBY-LIKE PROTEIN"/>
    <property type="match status" value="1"/>
</dbReference>
<dbReference type="NCBIfam" id="TIGR01509">
    <property type="entry name" value="HAD-SF-IA-v3"/>
    <property type="match status" value="1"/>
</dbReference>
<dbReference type="AlphaFoldDB" id="A0A2T6BDE1"/>
<dbReference type="InterPro" id="IPR006439">
    <property type="entry name" value="HAD-SF_hydro_IA"/>
</dbReference>
<dbReference type="OrthoDB" id="9782449at2"/>
<dbReference type="PANTHER" id="PTHR42896">
    <property type="entry name" value="XYLULOSE-1,5-BISPHOSPHATE (XUBP) PHOSPHATASE"/>
    <property type="match status" value="1"/>
</dbReference>
<dbReference type="InterPro" id="IPR036412">
    <property type="entry name" value="HAD-like_sf"/>
</dbReference>
<protein>
    <submittedName>
        <fullName evidence="1">HAD superfamily hydrolase (TIGR01509 family)</fullName>
    </submittedName>
</protein>
<reference evidence="1 2" key="1">
    <citation type="submission" date="2018-04" db="EMBL/GenBank/DDBJ databases">
        <title>Genomic Encyclopedia of Archaeal and Bacterial Type Strains, Phase II (KMG-II): from individual species to whole genera.</title>
        <authorList>
            <person name="Goeker M."/>
        </authorList>
    </citation>
    <scope>NUCLEOTIDE SEQUENCE [LARGE SCALE GENOMIC DNA]</scope>
    <source>
        <strain evidence="1 2">DSM 100977</strain>
    </source>
</reference>
<proteinExistence type="predicted"/>
<dbReference type="SUPFAM" id="SSF56784">
    <property type="entry name" value="HAD-like"/>
    <property type="match status" value="1"/>
</dbReference>